<dbReference type="PANTHER" id="PTHR33055">
    <property type="entry name" value="TRANSPOSASE FOR INSERTION SEQUENCE ELEMENT IS1111A"/>
    <property type="match status" value="1"/>
</dbReference>
<gene>
    <name evidence="3" type="ORF">JAN5088_03187</name>
</gene>
<protein>
    <submittedName>
        <fullName evidence="3">Transposase IS116/IS110/IS902 family protein</fullName>
    </submittedName>
</protein>
<dbReference type="Pfam" id="PF02371">
    <property type="entry name" value="Transposase_20"/>
    <property type="match status" value="1"/>
</dbReference>
<organism evidence="3 4">
    <name type="scientific">Jannaschia rubra</name>
    <dbReference type="NCBI Taxonomy" id="282197"/>
    <lineage>
        <taxon>Bacteria</taxon>
        <taxon>Pseudomonadati</taxon>
        <taxon>Pseudomonadota</taxon>
        <taxon>Alphaproteobacteria</taxon>
        <taxon>Rhodobacterales</taxon>
        <taxon>Roseobacteraceae</taxon>
        <taxon>Jannaschia</taxon>
    </lineage>
</organism>
<sequence>MVVFIGIDVAKEVHWACAMDRDARVLFSHAVDNDPAAIGALIDEIEALEARATRTAIDMLGGAASLLCAMFAEAGLPLVHTPGLAVNRARQGIRGGERKSDPKDAAVIAELARTRPDLRAVEPSDRLDAEIRLLVGRRRELVTEQTRRAARLRDLLSGLFPALERRIDPTTGTGLMFLSHYAAPEDIRAAGAKRIVRRLTKAATGLRGLEALAEDAVRAAQAQTVAIPGGRLQAEIIADIAREALVALDRLKATDQAIRERLANHPDAALILSMPGMGATLTAEFIALVGRIGRFDSADALAAAAGLAPVLRQSGKTSFLRRAAGGDKALKRLFYQAAFTSLGRPDSRAFYDRKRAEGKRHHQAVIALARRRVNVLWAILRSREPFRENFKLAA</sequence>
<keyword evidence="4" id="KW-1185">Reference proteome</keyword>
<dbReference type="InterPro" id="IPR003346">
    <property type="entry name" value="Transposase_20"/>
</dbReference>
<evidence type="ECO:0000259" key="2">
    <source>
        <dbReference type="Pfam" id="PF02371"/>
    </source>
</evidence>
<dbReference type="NCBIfam" id="NF033542">
    <property type="entry name" value="transpos_IS110"/>
    <property type="match status" value="1"/>
</dbReference>
<dbReference type="Proteomes" id="UP000048908">
    <property type="component" value="Unassembled WGS sequence"/>
</dbReference>
<dbReference type="GO" id="GO:0003677">
    <property type="term" value="F:DNA binding"/>
    <property type="evidence" value="ECO:0007669"/>
    <property type="project" value="InterPro"/>
</dbReference>
<dbReference type="EMBL" id="CXPG01000021">
    <property type="protein sequence ID" value="CTQ34391.1"/>
    <property type="molecule type" value="Genomic_DNA"/>
</dbReference>
<evidence type="ECO:0000259" key="1">
    <source>
        <dbReference type="Pfam" id="PF01548"/>
    </source>
</evidence>
<dbReference type="OrthoDB" id="8261795at2"/>
<evidence type="ECO:0000313" key="3">
    <source>
        <dbReference type="EMBL" id="CTQ34391.1"/>
    </source>
</evidence>
<dbReference type="Pfam" id="PF01548">
    <property type="entry name" value="DEDD_Tnp_IS110"/>
    <property type="match status" value="1"/>
</dbReference>
<feature type="domain" description="Transposase IS116/IS110/IS902 C-terminal" evidence="2">
    <location>
        <begin position="269"/>
        <end position="351"/>
    </location>
</feature>
<dbReference type="InterPro" id="IPR047650">
    <property type="entry name" value="Transpos_IS110"/>
</dbReference>
<reference evidence="3 4" key="1">
    <citation type="submission" date="2015-07" db="EMBL/GenBank/DDBJ databases">
        <authorList>
            <person name="Noorani M."/>
        </authorList>
    </citation>
    <scope>NUCLEOTIDE SEQUENCE [LARGE SCALE GENOMIC DNA]</scope>
    <source>
        <strain evidence="3 4">CECT 5088</strain>
    </source>
</reference>
<dbReference type="GO" id="GO:0004803">
    <property type="term" value="F:transposase activity"/>
    <property type="evidence" value="ECO:0007669"/>
    <property type="project" value="InterPro"/>
</dbReference>
<proteinExistence type="predicted"/>
<dbReference type="GO" id="GO:0006313">
    <property type="term" value="P:DNA transposition"/>
    <property type="evidence" value="ECO:0007669"/>
    <property type="project" value="InterPro"/>
</dbReference>
<dbReference type="PANTHER" id="PTHR33055:SF3">
    <property type="entry name" value="PUTATIVE TRANSPOSASE FOR IS117-RELATED"/>
    <property type="match status" value="1"/>
</dbReference>
<evidence type="ECO:0000313" key="4">
    <source>
        <dbReference type="Proteomes" id="UP000048908"/>
    </source>
</evidence>
<dbReference type="InterPro" id="IPR002525">
    <property type="entry name" value="Transp_IS110-like_N"/>
</dbReference>
<accession>A0A0M6XVT0</accession>
<dbReference type="STRING" id="282197.SAMN04488517_10844"/>
<name>A0A0M6XVT0_9RHOB</name>
<dbReference type="RefSeq" id="WP_055683750.1">
    <property type="nucleotide sequence ID" value="NZ_CXPG01000021.1"/>
</dbReference>
<feature type="domain" description="Transposase IS110-like N-terminal" evidence="1">
    <location>
        <begin position="5"/>
        <end position="161"/>
    </location>
</feature>
<dbReference type="AlphaFoldDB" id="A0A0M6XVT0"/>